<dbReference type="Gene3D" id="2.40.100.10">
    <property type="entry name" value="Cyclophilin-like"/>
    <property type="match status" value="1"/>
</dbReference>
<dbReference type="GO" id="GO:0016018">
    <property type="term" value="F:cyclosporin A binding"/>
    <property type="evidence" value="ECO:0007669"/>
    <property type="project" value="TreeGrafter"/>
</dbReference>
<dbReference type="EMBL" id="KN825610">
    <property type="protein sequence ID" value="KIK82751.1"/>
    <property type="molecule type" value="Genomic_DNA"/>
</dbReference>
<dbReference type="EC" id="5.2.1.8" evidence="2"/>
<dbReference type="InterPro" id="IPR029000">
    <property type="entry name" value="Cyclophilin-like_dom_sf"/>
</dbReference>
<dbReference type="PANTHER" id="PTHR11071:SF561">
    <property type="entry name" value="PEPTIDYL-PROLYL CIS-TRANS ISOMERASE D-RELATED"/>
    <property type="match status" value="1"/>
</dbReference>
<dbReference type="OrthoDB" id="193499at2759"/>
<keyword evidence="7" id="KW-1185">Reference proteome</keyword>
<comment type="catalytic activity">
    <reaction evidence="1">
        <text>[protein]-peptidylproline (omega=180) = [protein]-peptidylproline (omega=0)</text>
        <dbReference type="Rhea" id="RHEA:16237"/>
        <dbReference type="Rhea" id="RHEA-COMP:10747"/>
        <dbReference type="Rhea" id="RHEA-COMP:10748"/>
        <dbReference type="ChEBI" id="CHEBI:83833"/>
        <dbReference type="ChEBI" id="CHEBI:83834"/>
        <dbReference type="EC" id="5.2.1.8"/>
    </reaction>
</comment>
<dbReference type="SUPFAM" id="SSF50891">
    <property type="entry name" value="Cyclophilin-like"/>
    <property type="match status" value="1"/>
</dbReference>
<dbReference type="InterPro" id="IPR002130">
    <property type="entry name" value="Cyclophilin-type_PPIase_dom"/>
</dbReference>
<dbReference type="Proteomes" id="UP000054538">
    <property type="component" value="Unassembled WGS sequence"/>
</dbReference>
<dbReference type="PROSITE" id="PS50072">
    <property type="entry name" value="CSA_PPIASE_2"/>
    <property type="match status" value="1"/>
</dbReference>
<evidence type="ECO:0000313" key="6">
    <source>
        <dbReference type="EMBL" id="KIK82751.1"/>
    </source>
</evidence>
<evidence type="ECO:0000259" key="5">
    <source>
        <dbReference type="PROSITE" id="PS50072"/>
    </source>
</evidence>
<evidence type="ECO:0000256" key="4">
    <source>
        <dbReference type="ARBA" id="ARBA00023235"/>
    </source>
</evidence>
<dbReference type="Pfam" id="PF00160">
    <property type="entry name" value="Pro_isomerase"/>
    <property type="match status" value="1"/>
</dbReference>
<evidence type="ECO:0000256" key="1">
    <source>
        <dbReference type="ARBA" id="ARBA00000971"/>
    </source>
</evidence>
<name>A0A0D0DE85_9AGAM</name>
<evidence type="ECO:0000256" key="3">
    <source>
        <dbReference type="ARBA" id="ARBA00023110"/>
    </source>
</evidence>
<dbReference type="GO" id="GO:0005737">
    <property type="term" value="C:cytoplasm"/>
    <property type="evidence" value="ECO:0007669"/>
    <property type="project" value="TreeGrafter"/>
</dbReference>
<dbReference type="HOGENOM" id="CLU_012062_4_3_1"/>
<keyword evidence="4" id="KW-0413">Isomerase</keyword>
<dbReference type="PANTHER" id="PTHR11071">
    <property type="entry name" value="PEPTIDYL-PROLYL CIS-TRANS ISOMERASE"/>
    <property type="match status" value="1"/>
</dbReference>
<feature type="domain" description="PPIase cyclophilin-type" evidence="5">
    <location>
        <begin position="70"/>
        <end position="238"/>
    </location>
</feature>
<dbReference type="GO" id="GO:0003755">
    <property type="term" value="F:peptidyl-prolyl cis-trans isomerase activity"/>
    <property type="evidence" value="ECO:0007669"/>
    <property type="project" value="UniProtKB-KW"/>
</dbReference>
<dbReference type="InParanoid" id="A0A0D0DE85"/>
<dbReference type="GO" id="GO:0006457">
    <property type="term" value="P:protein folding"/>
    <property type="evidence" value="ECO:0007669"/>
    <property type="project" value="TreeGrafter"/>
</dbReference>
<accession>A0A0D0DE85</accession>
<reference evidence="6 7" key="1">
    <citation type="submission" date="2014-04" db="EMBL/GenBank/DDBJ databases">
        <authorList>
            <consortium name="DOE Joint Genome Institute"/>
            <person name="Kuo A."/>
            <person name="Kohler A."/>
            <person name="Jargeat P."/>
            <person name="Nagy L.G."/>
            <person name="Floudas D."/>
            <person name="Copeland A."/>
            <person name="Barry K.W."/>
            <person name="Cichocki N."/>
            <person name="Veneault-Fourrey C."/>
            <person name="LaButti K."/>
            <person name="Lindquist E.A."/>
            <person name="Lipzen A."/>
            <person name="Lundell T."/>
            <person name="Morin E."/>
            <person name="Murat C."/>
            <person name="Sun H."/>
            <person name="Tunlid A."/>
            <person name="Henrissat B."/>
            <person name="Grigoriev I.V."/>
            <person name="Hibbett D.S."/>
            <person name="Martin F."/>
            <person name="Nordberg H.P."/>
            <person name="Cantor M.N."/>
            <person name="Hua S.X."/>
        </authorList>
    </citation>
    <scope>NUCLEOTIDE SEQUENCE [LARGE SCALE GENOMIC DNA]</scope>
    <source>
        <strain evidence="6 7">Ve08.2h10</strain>
    </source>
</reference>
<dbReference type="AlphaFoldDB" id="A0A0D0DE85"/>
<organism evidence="6 7">
    <name type="scientific">Paxillus rubicundulus Ve08.2h10</name>
    <dbReference type="NCBI Taxonomy" id="930991"/>
    <lineage>
        <taxon>Eukaryota</taxon>
        <taxon>Fungi</taxon>
        <taxon>Dikarya</taxon>
        <taxon>Basidiomycota</taxon>
        <taxon>Agaricomycotina</taxon>
        <taxon>Agaricomycetes</taxon>
        <taxon>Agaricomycetidae</taxon>
        <taxon>Boletales</taxon>
        <taxon>Paxilineae</taxon>
        <taxon>Paxillaceae</taxon>
        <taxon>Paxillus</taxon>
    </lineage>
</organism>
<dbReference type="STRING" id="930991.A0A0D0DE85"/>
<evidence type="ECO:0000256" key="2">
    <source>
        <dbReference type="ARBA" id="ARBA00013194"/>
    </source>
</evidence>
<protein>
    <recommendedName>
        <fullName evidence="2">peptidylprolyl isomerase</fullName>
        <ecNumber evidence="2">5.2.1.8</ecNumber>
    </recommendedName>
</protein>
<sequence>MACHQVYLDLCMGEAEGFSQEEASYKHTSDYSFPTKPEELSDWQKEILQNIDVHESKAELRFEPPDPLLAGRLVFELSASPKLAKTTANFIALCTGEKGICKNARNKQLHYLGCPIHRIAKGFVAQGGDIVRGDGSGGESIYGGDFKVEDEGLRAIPRKGSLGMASSKTGPNAKNTSQFFVVLTDDENQLKKLRGQYVIFGGLRKDQTEGLGLLDRLSEVGGGNEKPLVPVWIGGCGTC</sequence>
<proteinExistence type="predicted"/>
<reference evidence="7" key="2">
    <citation type="submission" date="2015-01" db="EMBL/GenBank/DDBJ databases">
        <title>Evolutionary Origins and Diversification of the Mycorrhizal Mutualists.</title>
        <authorList>
            <consortium name="DOE Joint Genome Institute"/>
            <consortium name="Mycorrhizal Genomics Consortium"/>
            <person name="Kohler A."/>
            <person name="Kuo A."/>
            <person name="Nagy L.G."/>
            <person name="Floudas D."/>
            <person name="Copeland A."/>
            <person name="Barry K.W."/>
            <person name="Cichocki N."/>
            <person name="Veneault-Fourrey C."/>
            <person name="LaButti K."/>
            <person name="Lindquist E.A."/>
            <person name="Lipzen A."/>
            <person name="Lundell T."/>
            <person name="Morin E."/>
            <person name="Murat C."/>
            <person name="Riley R."/>
            <person name="Ohm R."/>
            <person name="Sun H."/>
            <person name="Tunlid A."/>
            <person name="Henrissat B."/>
            <person name="Grigoriev I.V."/>
            <person name="Hibbett D.S."/>
            <person name="Martin F."/>
        </authorList>
    </citation>
    <scope>NUCLEOTIDE SEQUENCE [LARGE SCALE GENOMIC DNA]</scope>
    <source>
        <strain evidence="7">Ve08.2h10</strain>
    </source>
</reference>
<keyword evidence="3" id="KW-0697">Rotamase</keyword>
<evidence type="ECO:0000313" key="7">
    <source>
        <dbReference type="Proteomes" id="UP000054538"/>
    </source>
</evidence>
<gene>
    <name evidence="6" type="ORF">PAXRUDRAFT_35529</name>
</gene>